<reference evidence="2" key="1">
    <citation type="submission" date="2022-11" db="UniProtKB">
        <authorList>
            <consortium name="WormBaseParasite"/>
        </authorList>
    </citation>
    <scope>IDENTIFICATION</scope>
</reference>
<dbReference type="WBParaSite" id="ES5_v2.g21779.t1">
    <property type="protein sequence ID" value="ES5_v2.g21779.t1"/>
    <property type="gene ID" value="ES5_v2.g21779"/>
</dbReference>
<protein>
    <submittedName>
        <fullName evidence="2">Uncharacterized protein</fullName>
    </submittedName>
</protein>
<proteinExistence type="predicted"/>
<name>A0AC34FXQ9_9BILA</name>
<organism evidence="1 2">
    <name type="scientific">Panagrolaimus sp. ES5</name>
    <dbReference type="NCBI Taxonomy" id="591445"/>
    <lineage>
        <taxon>Eukaryota</taxon>
        <taxon>Metazoa</taxon>
        <taxon>Ecdysozoa</taxon>
        <taxon>Nematoda</taxon>
        <taxon>Chromadorea</taxon>
        <taxon>Rhabditida</taxon>
        <taxon>Tylenchina</taxon>
        <taxon>Panagrolaimomorpha</taxon>
        <taxon>Panagrolaimoidea</taxon>
        <taxon>Panagrolaimidae</taxon>
        <taxon>Panagrolaimus</taxon>
    </lineage>
</organism>
<evidence type="ECO:0000313" key="1">
    <source>
        <dbReference type="Proteomes" id="UP000887579"/>
    </source>
</evidence>
<dbReference type="Proteomes" id="UP000887579">
    <property type="component" value="Unplaced"/>
</dbReference>
<sequence>MDGSNDMELPGDDQQILRKDKSRQSLYDPAALPPIPPQQRKRRFKKAIRNHHGSIGTAPSAAGSHGSVTIMKNSLTNIGMDESVYIFPENPMSQSLSASFFGSKTPFSSSKRKHEKQRIHRSASDYANLSWNLENISNSFHSFASFEPLMTSTLKRGDRQSGSMNRRPSVESFASTTSSGTVQETGDAHYEWDDYRDPPSLSEIMPTIVPLDDASTSSILDSTIIDEDFQSQIPFDDDIGSTLHECQQSYFQVRRIMNDYDPMAQEHKDVRRALRISAKENVKKLTAIVKALPRNLNMDQINEVDILQKDWKATLEQLGSADEDEVDPDEQMEIDESTVNEIKIQLAEMKAALKQLLISDVEKMTIADLEGFIAERKQIWDNLMYRKSSLKALAEQPGNRYNNGELVTLLNIVDQSLYTIGDSTLQLEESMTKYHSMGNLAESLETLKGKLGSNEVIGSKTAEGIKMELELCQERMDALETVCNGLTTQLGDLAALNGNRKPGKQAKFWKELNQYKNSLKQLKE</sequence>
<evidence type="ECO:0000313" key="2">
    <source>
        <dbReference type="WBParaSite" id="ES5_v2.g21779.t1"/>
    </source>
</evidence>
<accession>A0AC34FXQ9</accession>